<gene>
    <name evidence="1" type="ORF">SAMN05216333_11934</name>
</gene>
<dbReference type="Pfam" id="PF07396">
    <property type="entry name" value="Porin_O_P"/>
    <property type="match status" value="1"/>
</dbReference>
<dbReference type="SUPFAM" id="SSF56935">
    <property type="entry name" value="Porins"/>
    <property type="match status" value="1"/>
</dbReference>
<evidence type="ECO:0000313" key="1">
    <source>
        <dbReference type="EMBL" id="SEO79216.1"/>
    </source>
</evidence>
<evidence type="ECO:0000313" key="2">
    <source>
        <dbReference type="Proteomes" id="UP000198814"/>
    </source>
</evidence>
<name>A0A1H8SL16_9PROT</name>
<dbReference type="AlphaFoldDB" id="A0A1H8SL16"/>
<organism evidence="1 2">
    <name type="scientific">Nitrosomonas oligotropha</name>
    <dbReference type="NCBI Taxonomy" id="42354"/>
    <lineage>
        <taxon>Bacteria</taxon>
        <taxon>Pseudomonadati</taxon>
        <taxon>Pseudomonadota</taxon>
        <taxon>Betaproteobacteria</taxon>
        <taxon>Nitrosomonadales</taxon>
        <taxon>Nitrosomonadaceae</taxon>
        <taxon>Nitrosomonas</taxon>
    </lineage>
</organism>
<dbReference type="Gene3D" id="2.40.160.10">
    <property type="entry name" value="Porin"/>
    <property type="match status" value="1"/>
</dbReference>
<dbReference type="EMBL" id="FODO01000019">
    <property type="protein sequence ID" value="SEO79216.1"/>
    <property type="molecule type" value="Genomic_DNA"/>
</dbReference>
<proteinExistence type="predicted"/>
<dbReference type="Proteomes" id="UP000198814">
    <property type="component" value="Unassembled WGS sequence"/>
</dbReference>
<dbReference type="STRING" id="42354.SAMN05216333_11934"/>
<keyword evidence="2" id="KW-1185">Reference proteome</keyword>
<dbReference type="PROSITE" id="PS51257">
    <property type="entry name" value="PROKAR_LIPOPROTEIN"/>
    <property type="match status" value="1"/>
</dbReference>
<protein>
    <submittedName>
        <fullName evidence="1">Phosphate-selective porin OprO and OprP</fullName>
    </submittedName>
</protein>
<reference evidence="2" key="1">
    <citation type="submission" date="2016-10" db="EMBL/GenBank/DDBJ databases">
        <authorList>
            <person name="Varghese N."/>
            <person name="Submissions S."/>
        </authorList>
    </citation>
    <scope>NUCLEOTIDE SEQUENCE [LARGE SCALE GENOMIC DNA]</scope>
    <source>
        <strain evidence="2">Nm76</strain>
    </source>
</reference>
<sequence>MLACKQSLKSAIKLCNIVVLTHFGIASCHAVNFTYKGGPRIKSDDGNFEIGLNGRGHFDVHSLYPDQANPDYPAFGSQLLSGNDRDGFNWRRTYATITGKVYGINFKFENDFAVNATTAFPHSLREAWVAAKLGPGQLTVGQFKAYRGLEEITSSNEITFMERPSTSSTGIYNGRQFLTGIGYRALVKDNLGFGVDVMSLSHFGLPVEGISYGGRVVWLPVYKEGHILHLGLSASRDTANKDSLSARIVDVYGGRQGISQSLGAAGASLGAPNHNSQSTFAAEAAYSAGPFTLQGEYAIARLDNTHQVSGSNRDSTIQAFYAQASWFVTGEHAVYRKDRGAFGKPQPSGKWGALELAGRYDLAENFSQSLSANPCRSGTSRCQVQVITLGLNWYPYPNTRFMFNYYLTEAMRGNAGIGTAAHTDHLSVFSFRTQVSF</sequence>
<dbReference type="InterPro" id="IPR023614">
    <property type="entry name" value="Porin_dom_sf"/>
</dbReference>
<dbReference type="InterPro" id="IPR010870">
    <property type="entry name" value="Porin_O/P"/>
</dbReference>
<dbReference type="RefSeq" id="WP_256206243.1">
    <property type="nucleotide sequence ID" value="NZ_FNOE01000020.1"/>
</dbReference>
<accession>A0A1H8SL16</accession>